<organism evidence="1 2">
    <name type="scientific">Peptococcus niger</name>
    <dbReference type="NCBI Taxonomy" id="2741"/>
    <lineage>
        <taxon>Bacteria</taxon>
        <taxon>Bacillati</taxon>
        <taxon>Bacillota</taxon>
        <taxon>Clostridia</taxon>
        <taxon>Eubacteriales</taxon>
        <taxon>Peptococcaceae</taxon>
        <taxon>Peptococcus</taxon>
    </lineage>
</organism>
<dbReference type="EMBL" id="FNAF01000001">
    <property type="protein sequence ID" value="SDD06398.1"/>
    <property type="molecule type" value="Genomic_DNA"/>
</dbReference>
<evidence type="ECO:0000313" key="2">
    <source>
        <dbReference type="Proteomes" id="UP000198995"/>
    </source>
</evidence>
<name>A0A1G6RPC6_PEPNI</name>
<proteinExistence type="predicted"/>
<accession>A0A1G6RPC6</accession>
<dbReference type="STRING" id="2741.SAMN04489866_10181"/>
<gene>
    <name evidence="1" type="ORF">SAMN04489866_10181</name>
</gene>
<dbReference type="Proteomes" id="UP000198995">
    <property type="component" value="Unassembled WGS sequence"/>
</dbReference>
<keyword evidence="2" id="KW-1185">Reference proteome</keyword>
<dbReference type="AlphaFoldDB" id="A0A1G6RPC6"/>
<reference evidence="1 2" key="1">
    <citation type="submission" date="2016-10" db="EMBL/GenBank/DDBJ databases">
        <authorList>
            <person name="de Groot N.N."/>
        </authorList>
    </citation>
    <scope>NUCLEOTIDE SEQUENCE [LARGE SCALE GENOMIC DNA]</scope>
    <source>
        <strain evidence="1 2">DSM 20475</strain>
    </source>
</reference>
<protein>
    <submittedName>
        <fullName evidence="1">Bacteriophage minor capsid protein</fullName>
    </submittedName>
</protein>
<dbReference type="RefSeq" id="WP_159427910.1">
    <property type="nucleotide sequence ID" value="NZ_FNAF01000001.1"/>
</dbReference>
<evidence type="ECO:0000313" key="1">
    <source>
        <dbReference type="EMBL" id="SDD06398.1"/>
    </source>
</evidence>
<sequence>MTSVAFYQLLNKSLTSLNLFAPLRLGGTDLGERSIGIIPLPRAPGSRYADGSRMASLAFDVQCKSPQQAEAFAACERIADYLEGKSLAENSVIEVYTEPHFAYRTDHEVVYSAMFYAEFLKG</sequence>